<dbReference type="InterPro" id="IPR013783">
    <property type="entry name" value="Ig-like_fold"/>
</dbReference>
<dbReference type="PANTHER" id="PTHR43806">
    <property type="entry name" value="PEPTIDASE S8"/>
    <property type="match status" value="1"/>
</dbReference>
<evidence type="ECO:0000256" key="3">
    <source>
        <dbReference type="ARBA" id="ARBA00022801"/>
    </source>
</evidence>
<accession>A0A6J6JKW4</accession>
<dbReference type="PROSITE" id="PS00136">
    <property type="entry name" value="SUBTILASE_ASP"/>
    <property type="match status" value="1"/>
</dbReference>
<keyword evidence="3" id="KW-0378">Hydrolase</keyword>
<feature type="domain" description="Fibronectin type-III" evidence="5">
    <location>
        <begin position="330"/>
        <end position="423"/>
    </location>
</feature>
<evidence type="ECO:0000256" key="1">
    <source>
        <dbReference type="ARBA" id="ARBA00011073"/>
    </source>
</evidence>
<dbReference type="PANTHER" id="PTHR43806:SF58">
    <property type="entry name" value="ALKALINE PROTEASE 1-RELATED"/>
    <property type="match status" value="1"/>
</dbReference>
<protein>
    <submittedName>
        <fullName evidence="6">Unannotated protein</fullName>
    </submittedName>
</protein>
<evidence type="ECO:0000259" key="5">
    <source>
        <dbReference type="PROSITE" id="PS50853"/>
    </source>
</evidence>
<dbReference type="SUPFAM" id="SSF49265">
    <property type="entry name" value="Fibronectin type III"/>
    <property type="match status" value="1"/>
</dbReference>
<dbReference type="InterPro" id="IPR015500">
    <property type="entry name" value="Peptidase_S8_subtilisin-rel"/>
</dbReference>
<dbReference type="InterPro" id="IPR023827">
    <property type="entry name" value="Peptidase_S8_Asp-AS"/>
</dbReference>
<reference evidence="6" key="1">
    <citation type="submission" date="2020-05" db="EMBL/GenBank/DDBJ databases">
        <authorList>
            <person name="Chiriac C."/>
            <person name="Salcher M."/>
            <person name="Ghai R."/>
            <person name="Kavagutti S V."/>
        </authorList>
    </citation>
    <scope>NUCLEOTIDE SEQUENCE</scope>
</reference>
<sequence>MRRIRRALVVGALLFPMVSATTAVSAPLPDAWHLDRINQQQLPLDSNVSLSALTGAGINIYIVDSGVLASHEQFGGRVVPGIDIPTSLGDSVVTPETTDCDGHGTHVSGLAAGSTVGVAPQARIIAVRVLDCDGGGNVRDVVEALKWIRGHHKSGVAAVVNLSLGVDLGDNGAAIDTQVAALIEEGVVVTVAAGNGDANAQALNACNISPGDVPRALTVGATTIADSMATYSNFGPCIDLLAPGGTSQRPVQSAWITSPTSYDMDVGTSMASPLVAGYAALLAQQQPGLCTDQIANAIVARATPGVLSGVGPTTANRMLFINTAPIEVGVPGQPSHVVTSIDNASVVASWDAPCDGGSPITATTVSLLRNGKVLARKIVAPGTTAVRFSGVKNNYKYQVVVKARNAIGEGVATHRVTTGMVRNLRVGLSTPLTYVATFGGDLELIWNVSSSSRSICRVMGVRIRFLRAGTCKIGLRTNADGTPVLRSLRVSR</sequence>
<dbReference type="Pfam" id="PF00082">
    <property type="entry name" value="Peptidase_S8"/>
    <property type="match status" value="1"/>
</dbReference>
<dbReference type="InterPro" id="IPR023828">
    <property type="entry name" value="Peptidase_S8_Ser-AS"/>
</dbReference>
<name>A0A6J6JKW4_9ZZZZ</name>
<keyword evidence="2" id="KW-0645">Protease</keyword>
<dbReference type="InterPro" id="IPR000209">
    <property type="entry name" value="Peptidase_S8/S53_dom"/>
</dbReference>
<gene>
    <name evidence="6" type="ORF">UFOPK2086_00674</name>
</gene>
<dbReference type="PROSITE" id="PS51892">
    <property type="entry name" value="SUBTILASE"/>
    <property type="match status" value="1"/>
</dbReference>
<dbReference type="InterPro" id="IPR050131">
    <property type="entry name" value="Peptidase_S8_subtilisin-like"/>
</dbReference>
<dbReference type="PRINTS" id="PR00723">
    <property type="entry name" value="SUBTILISIN"/>
</dbReference>
<dbReference type="Pfam" id="PF00041">
    <property type="entry name" value="fn3"/>
    <property type="match status" value="1"/>
</dbReference>
<dbReference type="PROSITE" id="PS00137">
    <property type="entry name" value="SUBTILASE_HIS"/>
    <property type="match status" value="1"/>
</dbReference>
<comment type="similarity">
    <text evidence="1">Belongs to the peptidase S8 family.</text>
</comment>
<dbReference type="FunFam" id="3.40.50.200:FF:000016">
    <property type="entry name" value="Proprotein convertase subtilisin/kexin type 9"/>
    <property type="match status" value="1"/>
</dbReference>
<evidence type="ECO:0000313" key="6">
    <source>
        <dbReference type="EMBL" id="CAB4636683.1"/>
    </source>
</evidence>
<organism evidence="6">
    <name type="scientific">freshwater metagenome</name>
    <dbReference type="NCBI Taxonomy" id="449393"/>
    <lineage>
        <taxon>unclassified sequences</taxon>
        <taxon>metagenomes</taxon>
        <taxon>ecological metagenomes</taxon>
    </lineage>
</organism>
<evidence type="ECO:0000256" key="4">
    <source>
        <dbReference type="ARBA" id="ARBA00022825"/>
    </source>
</evidence>
<dbReference type="InterPro" id="IPR022398">
    <property type="entry name" value="Peptidase_S8_His-AS"/>
</dbReference>
<dbReference type="EMBL" id="CAEZVQ010000076">
    <property type="protein sequence ID" value="CAB4636683.1"/>
    <property type="molecule type" value="Genomic_DNA"/>
</dbReference>
<dbReference type="AlphaFoldDB" id="A0A6J6JKW4"/>
<dbReference type="InterPro" id="IPR034193">
    <property type="entry name" value="PCSK9_ProteinaseK-like"/>
</dbReference>
<dbReference type="GO" id="GO:0004252">
    <property type="term" value="F:serine-type endopeptidase activity"/>
    <property type="evidence" value="ECO:0007669"/>
    <property type="project" value="InterPro"/>
</dbReference>
<dbReference type="CDD" id="cd00063">
    <property type="entry name" value="FN3"/>
    <property type="match status" value="1"/>
</dbReference>
<dbReference type="SMART" id="SM00060">
    <property type="entry name" value="FN3"/>
    <property type="match status" value="1"/>
</dbReference>
<keyword evidence="4" id="KW-0720">Serine protease</keyword>
<evidence type="ECO:0000256" key="2">
    <source>
        <dbReference type="ARBA" id="ARBA00022670"/>
    </source>
</evidence>
<dbReference type="Gene3D" id="2.60.40.10">
    <property type="entry name" value="Immunoglobulins"/>
    <property type="match status" value="1"/>
</dbReference>
<dbReference type="PROSITE" id="PS50853">
    <property type="entry name" value="FN3"/>
    <property type="match status" value="1"/>
</dbReference>
<dbReference type="SUPFAM" id="SSF52743">
    <property type="entry name" value="Subtilisin-like"/>
    <property type="match status" value="1"/>
</dbReference>
<dbReference type="PROSITE" id="PS00138">
    <property type="entry name" value="SUBTILASE_SER"/>
    <property type="match status" value="1"/>
</dbReference>
<dbReference type="InterPro" id="IPR036852">
    <property type="entry name" value="Peptidase_S8/S53_dom_sf"/>
</dbReference>
<proteinExistence type="inferred from homology"/>
<dbReference type="InterPro" id="IPR003961">
    <property type="entry name" value="FN3_dom"/>
</dbReference>
<dbReference type="GO" id="GO:0006508">
    <property type="term" value="P:proteolysis"/>
    <property type="evidence" value="ECO:0007669"/>
    <property type="project" value="UniProtKB-KW"/>
</dbReference>
<dbReference type="GO" id="GO:0005615">
    <property type="term" value="C:extracellular space"/>
    <property type="evidence" value="ECO:0007669"/>
    <property type="project" value="TreeGrafter"/>
</dbReference>
<dbReference type="InterPro" id="IPR036116">
    <property type="entry name" value="FN3_sf"/>
</dbReference>
<dbReference type="CDD" id="cd04077">
    <property type="entry name" value="Peptidases_S8_PCSK9_ProteinaseK_like"/>
    <property type="match status" value="1"/>
</dbReference>
<dbReference type="Gene3D" id="3.40.50.200">
    <property type="entry name" value="Peptidase S8/S53 domain"/>
    <property type="match status" value="1"/>
</dbReference>